<dbReference type="EMBL" id="UOEP01000106">
    <property type="protein sequence ID" value="VAW19823.1"/>
    <property type="molecule type" value="Genomic_DNA"/>
</dbReference>
<proteinExistence type="predicted"/>
<name>A0A3B0TUF5_9ZZZZ</name>
<accession>A0A3B0TUF5</accession>
<sequence length="282" mass="32569">MIRQLLEKAMKTGNLILKNISILIILFCFALKGYSQEADTQQDAIFNKRAINVTNIKDLTKNGFNFWQDNFKGHFAGIDFGFNTFVKSNYRGYPPDEWGFMENNYYRSNSLFINIIQQSINLQHNRNTLGLVTGAGLQMQSYRLNQNITIEERLSGKIVPAQLSYKDNQKSKLYMAYLIIPFLAEIQIPVKHYANRLYFSGGFYAGIRISSHTKIKYRRMSQKEKLKTPGDFSLHKIKSGLMFRTGYRWVNIFATYDLTPLFKNSLGPELTPVTVGVTLMKF</sequence>
<organism evidence="1">
    <name type="scientific">hydrothermal vent metagenome</name>
    <dbReference type="NCBI Taxonomy" id="652676"/>
    <lineage>
        <taxon>unclassified sequences</taxon>
        <taxon>metagenomes</taxon>
        <taxon>ecological metagenomes</taxon>
    </lineage>
</organism>
<evidence type="ECO:0000313" key="1">
    <source>
        <dbReference type="EMBL" id="VAW19823.1"/>
    </source>
</evidence>
<reference evidence="1" key="1">
    <citation type="submission" date="2018-06" db="EMBL/GenBank/DDBJ databases">
        <authorList>
            <person name="Zhirakovskaya E."/>
        </authorList>
    </citation>
    <scope>NUCLEOTIDE SEQUENCE</scope>
</reference>
<dbReference type="AlphaFoldDB" id="A0A3B0TUF5"/>
<protein>
    <submittedName>
        <fullName evidence="1">Uncharacterized protein</fullName>
    </submittedName>
</protein>
<gene>
    <name evidence="1" type="ORF">MNBD_BACTEROID01-1166</name>
</gene>